<protein>
    <submittedName>
        <fullName evidence="2">Uncharacterized protein</fullName>
    </submittedName>
</protein>
<reference evidence="2 3" key="1">
    <citation type="journal article" date="2011" name="J. Bacteriol.">
        <title>Draft genome sequence of the polycyclic aromatic hydrocarbon-degrading, genetically engineered bioluminescent bioreporter Pseudomonas fluorescens HK44.</title>
        <authorList>
            <person name="Chauhan A."/>
            <person name="Layton A.C."/>
            <person name="Williams D.E."/>
            <person name="Smartt A.E."/>
            <person name="Ripp S."/>
            <person name="Karpinets T.V."/>
            <person name="Brown S.D."/>
            <person name="Sayler G.S."/>
        </authorList>
    </citation>
    <scope>NUCLEOTIDE SEQUENCE [LARGE SCALE GENOMIC DNA]</scope>
    <source>
        <strain evidence="2 3">HK44</strain>
    </source>
</reference>
<evidence type="ECO:0000256" key="1">
    <source>
        <dbReference type="SAM" id="SignalP"/>
    </source>
</evidence>
<evidence type="ECO:0000313" key="3">
    <source>
        <dbReference type="Proteomes" id="UP000022611"/>
    </source>
</evidence>
<evidence type="ECO:0000313" key="2">
    <source>
        <dbReference type="EMBL" id="EXF95816.1"/>
    </source>
</evidence>
<sequence length="79" mass="8499">MPHKHLNRLALMLLLPTLLLAGCANQPQSWSPLPVAAPAIPELPPQARQQPTPAICSPSCSTNLSSEIGNWQKSLILPE</sequence>
<dbReference type="PROSITE" id="PS51257">
    <property type="entry name" value="PROKAR_LIPOPROTEIN"/>
    <property type="match status" value="1"/>
</dbReference>
<organism evidence="2 3">
    <name type="scientific">Pseudomonas fluorescens HK44</name>
    <dbReference type="NCBI Taxonomy" id="1042209"/>
    <lineage>
        <taxon>Bacteria</taxon>
        <taxon>Pseudomonadati</taxon>
        <taxon>Pseudomonadota</taxon>
        <taxon>Gammaproteobacteria</taxon>
        <taxon>Pseudomonadales</taxon>
        <taxon>Pseudomonadaceae</taxon>
        <taxon>Pseudomonas</taxon>
    </lineage>
</organism>
<feature type="chain" id="PRO_5001457272" evidence="1">
    <location>
        <begin position="22"/>
        <end position="79"/>
    </location>
</feature>
<gene>
    <name evidence="2" type="ORF">HK44_020760</name>
</gene>
<name>A0A010RU72_PSEFL</name>
<dbReference type="EMBL" id="AFOY02000004">
    <property type="protein sequence ID" value="EXF95816.1"/>
    <property type="molecule type" value="Genomic_DNA"/>
</dbReference>
<dbReference type="AlphaFoldDB" id="A0A010RU72"/>
<dbReference type="Proteomes" id="UP000022611">
    <property type="component" value="Unassembled WGS sequence"/>
</dbReference>
<keyword evidence="1" id="KW-0732">Signal</keyword>
<comment type="caution">
    <text evidence="2">The sequence shown here is derived from an EMBL/GenBank/DDBJ whole genome shotgun (WGS) entry which is preliminary data.</text>
</comment>
<accession>A0A010RU72</accession>
<dbReference type="HOGENOM" id="CLU_185178_0_0_6"/>
<proteinExistence type="predicted"/>
<feature type="signal peptide" evidence="1">
    <location>
        <begin position="1"/>
        <end position="21"/>
    </location>
</feature>